<dbReference type="Proteomes" id="UP000193498">
    <property type="component" value="Unassembled WGS sequence"/>
</dbReference>
<sequence>MCMPEKDALTFTPKEETTVFFLWLYVKYNEHQRIAQDNAMLDLKAVADLLATVISCSTQATILKCAFEVVSALSCEQQVQQRLCQLNENRDRLNSLTDSSMGAAKAGPFRGTRTSCTQTHTSEDDIKTRLDNELNLAKAEMRKEILARDEYFEEVRQDYEEQMQTLQNETKHLRELLEARSLALNQSESLIAELRGTHSRVEQEAFSFKDKAADLERSYNQLQADFTQQIEENEGLQAELDDAKEQITISNAEREKLKRELFACQEESEAQGQEMKKVRQELDSLSARFEESEVNLSAMKEQNHLLEQENSM</sequence>
<protein>
    <submittedName>
        <fullName evidence="2">Uncharacterized protein</fullName>
    </submittedName>
</protein>
<evidence type="ECO:0000256" key="1">
    <source>
        <dbReference type="SAM" id="MobiDB-lite"/>
    </source>
</evidence>
<keyword evidence="3" id="KW-1185">Reference proteome</keyword>
<name>A0A1Y1XY50_9FUNG</name>
<dbReference type="InParanoid" id="A0A1Y1XY50"/>
<gene>
    <name evidence="2" type="ORF">K493DRAFT_57274</name>
</gene>
<reference evidence="2 3" key="1">
    <citation type="submission" date="2016-07" db="EMBL/GenBank/DDBJ databases">
        <title>Pervasive Adenine N6-methylation of Active Genes in Fungi.</title>
        <authorList>
            <consortium name="DOE Joint Genome Institute"/>
            <person name="Mondo S.J."/>
            <person name="Dannebaum R.O."/>
            <person name="Kuo R.C."/>
            <person name="Labutti K."/>
            <person name="Haridas S."/>
            <person name="Kuo A."/>
            <person name="Salamov A."/>
            <person name="Ahrendt S.R."/>
            <person name="Lipzen A."/>
            <person name="Sullivan W."/>
            <person name="Andreopoulos W.B."/>
            <person name="Clum A."/>
            <person name="Lindquist E."/>
            <person name="Daum C."/>
            <person name="Ramamoorthy G.K."/>
            <person name="Gryganskyi A."/>
            <person name="Culley D."/>
            <person name="Magnuson J.K."/>
            <person name="James T.Y."/>
            <person name="O'Malley M.A."/>
            <person name="Stajich J.E."/>
            <person name="Spatafora J.W."/>
            <person name="Visel A."/>
            <person name="Grigoriev I.V."/>
        </authorList>
    </citation>
    <scope>NUCLEOTIDE SEQUENCE [LARGE SCALE GENOMIC DNA]</scope>
    <source>
        <strain evidence="2 3">CBS 931.73</strain>
    </source>
</reference>
<feature type="compositionally biased region" description="Basic and acidic residues" evidence="1">
    <location>
        <begin position="301"/>
        <end position="312"/>
    </location>
</feature>
<comment type="caution">
    <text evidence="2">The sequence shown here is derived from an EMBL/GenBank/DDBJ whole genome shotgun (WGS) entry which is preliminary data.</text>
</comment>
<dbReference type="AlphaFoldDB" id="A0A1Y1XY50"/>
<dbReference type="EMBL" id="MCFE01000369">
    <property type="protein sequence ID" value="ORX90677.1"/>
    <property type="molecule type" value="Genomic_DNA"/>
</dbReference>
<evidence type="ECO:0000313" key="2">
    <source>
        <dbReference type="EMBL" id="ORX90677.1"/>
    </source>
</evidence>
<feature type="region of interest" description="Disordered" evidence="1">
    <location>
        <begin position="293"/>
        <end position="312"/>
    </location>
</feature>
<proteinExistence type="predicted"/>
<organism evidence="2 3">
    <name type="scientific">Basidiobolus meristosporus CBS 931.73</name>
    <dbReference type="NCBI Taxonomy" id="1314790"/>
    <lineage>
        <taxon>Eukaryota</taxon>
        <taxon>Fungi</taxon>
        <taxon>Fungi incertae sedis</taxon>
        <taxon>Zoopagomycota</taxon>
        <taxon>Entomophthoromycotina</taxon>
        <taxon>Basidiobolomycetes</taxon>
        <taxon>Basidiobolales</taxon>
        <taxon>Basidiobolaceae</taxon>
        <taxon>Basidiobolus</taxon>
    </lineage>
</organism>
<evidence type="ECO:0000313" key="3">
    <source>
        <dbReference type="Proteomes" id="UP000193498"/>
    </source>
</evidence>
<accession>A0A1Y1XY50</accession>